<evidence type="ECO:0000313" key="1">
    <source>
        <dbReference type="EMBL" id="KAJ2982684.1"/>
    </source>
</evidence>
<dbReference type="Proteomes" id="UP001143910">
    <property type="component" value="Unassembled WGS sequence"/>
</dbReference>
<protein>
    <submittedName>
        <fullName evidence="1">Uncharacterized protein</fullName>
    </submittedName>
</protein>
<proteinExistence type="predicted"/>
<accession>A0ACC1NUU3</accession>
<sequence length="488" mass="56011">MGIRTMTIEDIPKVIDYVVELTWHDDFHKWFFPQKHEYPFAYRRWWTQYVRGHILRPNLYAYGFEEEATGKILGWVSLVPGEDNDAPVGLDLSKNSRRERWLRKYWTYHDALREAIRPNPAVDKARLDYFFKIVSPGMKKTIFIGEDSRNWNVVELLLDPAMQPQDSRDVFIKLLDHAKRRCYKDGVGLWALSLHERVAKLKEYGFEWYTNIEIGNVSTDVMNFAEQVNMGEIKGYSVGDIQAKAAFTSEIEINGRPPVQGVVNHQDKDREIMDSRPGMYLKYVLHRYDAVDGQLCSGGAYLFDTYENAAGYADWTANVFEVNEPKEKFWSQALFKTSKRFVWDVIGATNFAPIDVHAVGRFQRWSYSGPNAERELQEAYADLKKKARDQGAVAFWLLHQPLEKQIGIQLVFRKLSESVDPVAVGRKSLAQAAAQPSLGSSLPSSIAATRITDYVSLFLAIWLPRSRLSGGVHHSTPMYPTLPAVDRK</sequence>
<dbReference type="EMBL" id="JANJQO010000063">
    <property type="protein sequence ID" value="KAJ2982684.1"/>
    <property type="molecule type" value="Genomic_DNA"/>
</dbReference>
<name>A0ACC1NUU3_9HYPO</name>
<keyword evidence="2" id="KW-1185">Reference proteome</keyword>
<evidence type="ECO:0000313" key="2">
    <source>
        <dbReference type="Proteomes" id="UP001143910"/>
    </source>
</evidence>
<reference evidence="1" key="1">
    <citation type="submission" date="2022-08" db="EMBL/GenBank/DDBJ databases">
        <title>Genome Sequence of Lecanicillium fungicola.</title>
        <authorList>
            <person name="Buettner E."/>
        </authorList>
    </citation>
    <scope>NUCLEOTIDE SEQUENCE</scope>
    <source>
        <strain evidence="1">Babe33</strain>
    </source>
</reference>
<comment type="caution">
    <text evidence="1">The sequence shown here is derived from an EMBL/GenBank/DDBJ whole genome shotgun (WGS) entry which is preliminary data.</text>
</comment>
<gene>
    <name evidence="1" type="ORF">NQ176_g1223</name>
</gene>
<organism evidence="1 2">
    <name type="scientific">Zarea fungicola</name>
    <dbReference type="NCBI Taxonomy" id="93591"/>
    <lineage>
        <taxon>Eukaryota</taxon>
        <taxon>Fungi</taxon>
        <taxon>Dikarya</taxon>
        <taxon>Ascomycota</taxon>
        <taxon>Pezizomycotina</taxon>
        <taxon>Sordariomycetes</taxon>
        <taxon>Hypocreomycetidae</taxon>
        <taxon>Hypocreales</taxon>
        <taxon>Cordycipitaceae</taxon>
        <taxon>Zarea</taxon>
    </lineage>
</organism>